<name>A0A6J5KUU7_9CAUD</name>
<proteinExistence type="predicted"/>
<evidence type="ECO:0000259" key="2">
    <source>
        <dbReference type="Pfam" id="PF13392"/>
    </source>
</evidence>
<dbReference type="SUPFAM" id="SSF54060">
    <property type="entry name" value="His-Me finger endonucleases"/>
    <property type="match status" value="1"/>
</dbReference>
<feature type="compositionally biased region" description="Polar residues" evidence="1">
    <location>
        <begin position="49"/>
        <end position="64"/>
    </location>
</feature>
<sequence>MARNLAYDKAYRHAHLKEDAARHRARRLLIKEKGKAALAGKDVDHKNGNPLNNSRSNLHITSVHYNRAKH</sequence>
<dbReference type="Gene3D" id="3.90.75.20">
    <property type="match status" value="1"/>
</dbReference>
<evidence type="ECO:0000256" key="1">
    <source>
        <dbReference type="SAM" id="MobiDB-lite"/>
    </source>
</evidence>
<reference evidence="3" key="1">
    <citation type="submission" date="2020-04" db="EMBL/GenBank/DDBJ databases">
        <authorList>
            <person name="Chiriac C."/>
            <person name="Salcher M."/>
            <person name="Ghai R."/>
            <person name="Kavagutti S V."/>
        </authorList>
    </citation>
    <scope>NUCLEOTIDE SEQUENCE</scope>
</reference>
<dbReference type="Pfam" id="PF13392">
    <property type="entry name" value="HNH_3"/>
    <property type="match status" value="1"/>
</dbReference>
<accession>A0A6J5KUU7</accession>
<dbReference type="InterPro" id="IPR044925">
    <property type="entry name" value="His-Me_finger_sf"/>
</dbReference>
<feature type="domain" description="HNH nuclease" evidence="2">
    <location>
        <begin position="32"/>
        <end position="63"/>
    </location>
</feature>
<dbReference type="EMBL" id="LR796183">
    <property type="protein sequence ID" value="CAB4124727.1"/>
    <property type="molecule type" value="Genomic_DNA"/>
</dbReference>
<organism evidence="3">
    <name type="scientific">uncultured Caudovirales phage</name>
    <dbReference type="NCBI Taxonomy" id="2100421"/>
    <lineage>
        <taxon>Viruses</taxon>
        <taxon>Duplodnaviria</taxon>
        <taxon>Heunggongvirae</taxon>
        <taxon>Uroviricota</taxon>
        <taxon>Caudoviricetes</taxon>
        <taxon>Peduoviridae</taxon>
        <taxon>Maltschvirus</taxon>
        <taxon>Maltschvirus maltsch</taxon>
    </lineage>
</organism>
<feature type="compositionally biased region" description="Basic and acidic residues" evidence="1">
    <location>
        <begin position="36"/>
        <end position="47"/>
    </location>
</feature>
<gene>
    <name evidence="3" type="ORF">UFOVP63_25</name>
</gene>
<protein>
    <submittedName>
        <fullName evidence="3">HNH nuclease</fullName>
    </submittedName>
</protein>
<dbReference type="InterPro" id="IPR003615">
    <property type="entry name" value="HNH_nuc"/>
</dbReference>
<evidence type="ECO:0000313" key="3">
    <source>
        <dbReference type="EMBL" id="CAB4124727.1"/>
    </source>
</evidence>
<feature type="region of interest" description="Disordered" evidence="1">
    <location>
        <begin position="36"/>
        <end position="70"/>
    </location>
</feature>